<dbReference type="EC" id="2.1.1.63" evidence="9"/>
<evidence type="ECO:0000256" key="2">
    <source>
        <dbReference type="ARBA" id="ARBA00008711"/>
    </source>
</evidence>
<dbReference type="PROSITE" id="PS00374">
    <property type="entry name" value="MGMT"/>
    <property type="match status" value="1"/>
</dbReference>
<dbReference type="EMBL" id="BAUU01000008">
    <property type="protein sequence ID" value="GAE29990.1"/>
    <property type="molecule type" value="Genomic_DNA"/>
</dbReference>
<dbReference type="RefSeq" id="WP_035342165.1">
    <property type="nucleotide sequence ID" value="NZ_BAUU01000008.1"/>
</dbReference>
<dbReference type="OrthoDB" id="9802228at2"/>
<keyword evidence="4 9" id="KW-0489">Methyltransferase</keyword>
<evidence type="ECO:0000256" key="6">
    <source>
        <dbReference type="ARBA" id="ARBA00022763"/>
    </source>
</evidence>
<dbReference type="GO" id="GO:0006307">
    <property type="term" value="P:DNA alkylation repair"/>
    <property type="evidence" value="ECO:0007669"/>
    <property type="project" value="UniProtKB-UniRule"/>
</dbReference>
<dbReference type="InterPro" id="IPR036217">
    <property type="entry name" value="MethylDNA_cys_MeTrfase_DNAb"/>
</dbReference>
<dbReference type="GO" id="GO:0032259">
    <property type="term" value="P:methylation"/>
    <property type="evidence" value="ECO:0007669"/>
    <property type="project" value="UniProtKB-KW"/>
</dbReference>
<keyword evidence="6 9" id="KW-0227">DNA damage</keyword>
<dbReference type="InterPro" id="IPR023546">
    <property type="entry name" value="MGMT"/>
</dbReference>
<keyword evidence="3 9" id="KW-0963">Cytoplasm</keyword>
<evidence type="ECO:0000259" key="10">
    <source>
        <dbReference type="Pfam" id="PF01035"/>
    </source>
</evidence>
<sequence length="177" mass="19490">MSSLFTHYVDELDSPLGPLTIVATEKGLCHLYFGEMSTCQASLKAWLKKQSRCGDIVHCSETLRPYCAQLEEYFAGERDHFDVPLDLCGTPFQKKVWSALTQIRYGETVSYKEIAERIGAPRAVRAIGGANNQNPIPIVIPCHRVIGSNGNMVGYGGGLDKKERLLSLEGAIQKISS</sequence>
<dbReference type="GO" id="GO:0003908">
    <property type="term" value="F:methylated-DNA-[protein]-cysteine S-methyltransferase activity"/>
    <property type="evidence" value="ECO:0007669"/>
    <property type="project" value="UniProtKB-UniRule"/>
</dbReference>
<dbReference type="InterPro" id="IPR014048">
    <property type="entry name" value="MethylDNA_cys_MeTrfase_DNA-bd"/>
</dbReference>
<comment type="similarity">
    <text evidence="2 9">Belongs to the MGMT family.</text>
</comment>
<comment type="catalytic activity">
    <reaction evidence="8 9">
        <text>a 6-O-methyl-2'-deoxyguanosine in DNA + L-cysteinyl-[protein] = S-methyl-L-cysteinyl-[protein] + a 2'-deoxyguanosine in DNA</text>
        <dbReference type="Rhea" id="RHEA:24000"/>
        <dbReference type="Rhea" id="RHEA-COMP:10131"/>
        <dbReference type="Rhea" id="RHEA-COMP:10132"/>
        <dbReference type="Rhea" id="RHEA-COMP:11367"/>
        <dbReference type="Rhea" id="RHEA-COMP:11368"/>
        <dbReference type="ChEBI" id="CHEBI:29950"/>
        <dbReference type="ChEBI" id="CHEBI:82612"/>
        <dbReference type="ChEBI" id="CHEBI:85445"/>
        <dbReference type="ChEBI" id="CHEBI:85448"/>
        <dbReference type="EC" id="2.1.1.63"/>
    </reaction>
</comment>
<dbReference type="InterPro" id="IPR036631">
    <property type="entry name" value="MGMT_N_sf"/>
</dbReference>
<gene>
    <name evidence="12" type="ORF">JCM9152_1381</name>
</gene>
<dbReference type="Gene3D" id="1.10.10.10">
    <property type="entry name" value="Winged helix-like DNA-binding domain superfamily/Winged helix DNA-binding domain"/>
    <property type="match status" value="1"/>
</dbReference>
<evidence type="ECO:0000256" key="3">
    <source>
        <dbReference type="ARBA" id="ARBA00022490"/>
    </source>
</evidence>
<dbReference type="SUPFAM" id="SSF46767">
    <property type="entry name" value="Methylated DNA-protein cysteine methyltransferase, C-terminal domain"/>
    <property type="match status" value="1"/>
</dbReference>
<evidence type="ECO:0000256" key="4">
    <source>
        <dbReference type="ARBA" id="ARBA00022603"/>
    </source>
</evidence>
<name>W4QD77_9BACI</name>
<organism evidence="12 13">
    <name type="scientific">Halalkalibacter hemicellulosilyticusJCM 9152</name>
    <dbReference type="NCBI Taxonomy" id="1236971"/>
    <lineage>
        <taxon>Bacteria</taxon>
        <taxon>Bacillati</taxon>
        <taxon>Bacillota</taxon>
        <taxon>Bacilli</taxon>
        <taxon>Bacillales</taxon>
        <taxon>Bacillaceae</taxon>
        <taxon>Halalkalibacter</taxon>
    </lineage>
</organism>
<evidence type="ECO:0000259" key="11">
    <source>
        <dbReference type="Pfam" id="PF02870"/>
    </source>
</evidence>
<dbReference type="Gene3D" id="3.30.160.70">
    <property type="entry name" value="Methylated DNA-protein cysteine methyltransferase domain"/>
    <property type="match status" value="1"/>
</dbReference>
<feature type="active site" description="Nucleophile; methyl group acceptor" evidence="9">
    <location>
        <position position="142"/>
    </location>
</feature>
<keyword evidence="7 9" id="KW-0234">DNA repair</keyword>
<dbReference type="PANTHER" id="PTHR10815:SF5">
    <property type="entry name" value="METHYLATED-DNA--PROTEIN-CYSTEINE METHYLTRANSFERASE"/>
    <property type="match status" value="1"/>
</dbReference>
<feature type="domain" description="Methylguanine DNA methyltransferase ribonuclease-like" evidence="11">
    <location>
        <begin position="12"/>
        <end position="87"/>
    </location>
</feature>
<dbReference type="CDD" id="cd06445">
    <property type="entry name" value="ATase"/>
    <property type="match status" value="1"/>
</dbReference>
<evidence type="ECO:0000256" key="5">
    <source>
        <dbReference type="ARBA" id="ARBA00022679"/>
    </source>
</evidence>
<evidence type="ECO:0000313" key="13">
    <source>
        <dbReference type="Proteomes" id="UP000018895"/>
    </source>
</evidence>
<dbReference type="STRING" id="1236971.JCM9152_1381"/>
<reference evidence="12" key="1">
    <citation type="journal article" date="2014" name="Genome Announc.">
        <title>Draft Genome Sequences of Three Alkaliphilic Bacillus Strains, Bacillus wakoensis JCM 9140T, Bacillus akibai JCM 9157T, and Bacillus hemicellulosilyticus JCM 9152T.</title>
        <authorList>
            <person name="Yuki M."/>
            <person name="Oshima K."/>
            <person name="Suda W."/>
            <person name="Oshida Y."/>
            <person name="Kitamura K."/>
            <person name="Iida T."/>
            <person name="Hattori M."/>
            <person name="Ohkuma M."/>
        </authorList>
    </citation>
    <scope>NUCLEOTIDE SEQUENCE [LARGE SCALE GENOMIC DNA]</scope>
    <source>
        <strain evidence="12">JCM 9152</strain>
    </source>
</reference>
<evidence type="ECO:0000256" key="9">
    <source>
        <dbReference type="HAMAP-Rule" id="MF_00772"/>
    </source>
</evidence>
<evidence type="ECO:0000313" key="12">
    <source>
        <dbReference type="EMBL" id="GAE29990.1"/>
    </source>
</evidence>
<dbReference type="Pfam" id="PF01035">
    <property type="entry name" value="DNA_binding_1"/>
    <property type="match status" value="1"/>
</dbReference>
<feature type="domain" description="Methylated-DNA-[protein]-cysteine S-methyltransferase DNA binding" evidence="10">
    <location>
        <begin position="91"/>
        <end position="171"/>
    </location>
</feature>
<evidence type="ECO:0000256" key="1">
    <source>
        <dbReference type="ARBA" id="ARBA00001286"/>
    </source>
</evidence>
<dbReference type="Proteomes" id="UP000018895">
    <property type="component" value="Unassembled WGS sequence"/>
</dbReference>
<comment type="function">
    <text evidence="9">Involved in the cellular defense against the biological effects of O6-methylguanine (O6-MeG) and O4-methylthymine (O4-MeT) in DNA. Repairs the methylated nucleobase in DNA by stoichiometrically transferring the methyl group to a cysteine residue in the enzyme. This is a suicide reaction: the enzyme is irreversibly inactivated.</text>
</comment>
<dbReference type="Pfam" id="PF02870">
    <property type="entry name" value="Methyltransf_1N"/>
    <property type="match status" value="1"/>
</dbReference>
<comment type="subcellular location">
    <subcellularLocation>
        <location evidence="9">Cytoplasm</location>
    </subcellularLocation>
</comment>
<dbReference type="AlphaFoldDB" id="W4QD77"/>
<protein>
    <recommendedName>
        <fullName evidence="9">Methylated-DNA--protein-cysteine methyltransferase</fullName>
        <ecNumber evidence="9">2.1.1.63</ecNumber>
    </recommendedName>
    <alternativeName>
        <fullName evidence="9">6-O-methylguanine-DNA methyltransferase</fullName>
        <shortName evidence="9">MGMT</shortName>
    </alternativeName>
    <alternativeName>
        <fullName evidence="9">O-6-methylguanine-DNA-alkyltransferase</fullName>
    </alternativeName>
</protein>
<keyword evidence="5 9" id="KW-0808">Transferase</keyword>
<comment type="miscellaneous">
    <text evidence="9">This enzyme catalyzes only one turnover and therefore is not strictly catalytic. According to one definition, an enzyme is a biocatalyst that acts repeatedly and over many reaction cycles.</text>
</comment>
<comment type="catalytic activity">
    <reaction evidence="1 9">
        <text>a 4-O-methyl-thymidine in DNA + L-cysteinyl-[protein] = a thymidine in DNA + S-methyl-L-cysteinyl-[protein]</text>
        <dbReference type="Rhea" id="RHEA:53428"/>
        <dbReference type="Rhea" id="RHEA-COMP:10131"/>
        <dbReference type="Rhea" id="RHEA-COMP:10132"/>
        <dbReference type="Rhea" id="RHEA-COMP:13555"/>
        <dbReference type="Rhea" id="RHEA-COMP:13556"/>
        <dbReference type="ChEBI" id="CHEBI:29950"/>
        <dbReference type="ChEBI" id="CHEBI:82612"/>
        <dbReference type="ChEBI" id="CHEBI:137386"/>
        <dbReference type="ChEBI" id="CHEBI:137387"/>
        <dbReference type="EC" id="2.1.1.63"/>
    </reaction>
</comment>
<keyword evidence="13" id="KW-1185">Reference proteome</keyword>
<dbReference type="InterPro" id="IPR001497">
    <property type="entry name" value="MethylDNA_cys_MeTrfase_AS"/>
</dbReference>
<accession>W4QD77</accession>
<dbReference type="NCBIfam" id="TIGR00589">
    <property type="entry name" value="ogt"/>
    <property type="match status" value="1"/>
</dbReference>
<evidence type="ECO:0000256" key="8">
    <source>
        <dbReference type="ARBA" id="ARBA00049348"/>
    </source>
</evidence>
<dbReference type="HAMAP" id="MF_00772">
    <property type="entry name" value="OGT"/>
    <property type="match status" value="1"/>
</dbReference>
<dbReference type="PANTHER" id="PTHR10815">
    <property type="entry name" value="METHYLATED-DNA--PROTEIN-CYSTEINE METHYLTRANSFERASE"/>
    <property type="match status" value="1"/>
</dbReference>
<dbReference type="GO" id="GO:0005737">
    <property type="term" value="C:cytoplasm"/>
    <property type="evidence" value="ECO:0007669"/>
    <property type="project" value="UniProtKB-SubCell"/>
</dbReference>
<comment type="caution">
    <text evidence="12">The sequence shown here is derived from an EMBL/GenBank/DDBJ whole genome shotgun (WGS) entry which is preliminary data.</text>
</comment>
<evidence type="ECO:0000256" key="7">
    <source>
        <dbReference type="ARBA" id="ARBA00023204"/>
    </source>
</evidence>
<dbReference type="InterPro" id="IPR008332">
    <property type="entry name" value="MethylG_MeTrfase_N"/>
</dbReference>
<dbReference type="SUPFAM" id="SSF53155">
    <property type="entry name" value="Methylated DNA-protein cysteine methyltransferase domain"/>
    <property type="match status" value="1"/>
</dbReference>
<proteinExistence type="inferred from homology"/>
<dbReference type="InterPro" id="IPR036388">
    <property type="entry name" value="WH-like_DNA-bd_sf"/>
</dbReference>
<dbReference type="FunFam" id="1.10.10.10:FF:000214">
    <property type="entry name" value="Methylated-DNA--protein-cysteine methyltransferase"/>
    <property type="match status" value="1"/>
</dbReference>